<dbReference type="EMBL" id="FOCX01000001">
    <property type="protein sequence ID" value="SEN04489.1"/>
    <property type="molecule type" value="Genomic_DNA"/>
</dbReference>
<gene>
    <name evidence="1" type="ORF">SAMN05216388_1001234</name>
</gene>
<name>A0A1H8DB58_9EURY</name>
<sequence length="102" mass="9943">MNELADSMDVLADPDAWIQAAAVGGGYAGSAILDSLIVGMAPGPDAVAGVASGAAVGAGGYVYGGEYSEAMTTGGLLFAVGSVAEHFGFKQQIFELGQGGGN</sequence>
<dbReference type="RefSeq" id="WP_092656770.1">
    <property type="nucleotide sequence ID" value="NZ_FOCX01000001.1"/>
</dbReference>
<evidence type="ECO:0000313" key="1">
    <source>
        <dbReference type="EMBL" id="SEN04489.1"/>
    </source>
</evidence>
<evidence type="ECO:0000313" key="2">
    <source>
        <dbReference type="Proteomes" id="UP000198775"/>
    </source>
</evidence>
<dbReference type="AlphaFoldDB" id="A0A1H8DB58"/>
<protein>
    <submittedName>
        <fullName evidence="1">Uncharacterized protein</fullName>
    </submittedName>
</protein>
<dbReference type="Proteomes" id="UP000198775">
    <property type="component" value="Unassembled WGS sequence"/>
</dbReference>
<keyword evidence="2" id="KW-1185">Reference proteome</keyword>
<reference evidence="2" key="1">
    <citation type="submission" date="2016-10" db="EMBL/GenBank/DDBJ databases">
        <authorList>
            <person name="Varghese N."/>
            <person name="Submissions S."/>
        </authorList>
    </citation>
    <scope>NUCLEOTIDE SEQUENCE [LARGE SCALE GENOMIC DNA]</scope>
    <source>
        <strain evidence="2">IBRC-M 10043</strain>
    </source>
</reference>
<accession>A0A1H8DB58</accession>
<dbReference type="OrthoDB" id="383621at2157"/>
<proteinExistence type="predicted"/>
<organism evidence="1 2">
    <name type="scientific">Halorientalis persicus</name>
    <dbReference type="NCBI Taxonomy" id="1367881"/>
    <lineage>
        <taxon>Archaea</taxon>
        <taxon>Methanobacteriati</taxon>
        <taxon>Methanobacteriota</taxon>
        <taxon>Stenosarchaea group</taxon>
        <taxon>Halobacteria</taxon>
        <taxon>Halobacteriales</taxon>
        <taxon>Haloarculaceae</taxon>
        <taxon>Halorientalis</taxon>
    </lineage>
</organism>